<dbReference type="EMBL" id="JAPFFF010000001">
    <property type="protein sequence ID" value="KAK8898975.1"/>
    <property type="molecule type" value="Genomic_DNA"/>
</dbReference>
<dbReference type="Proteomes" id="UP001470230">
    <property type="component" value="Unassembled WGS sequence"/>
</dbReference>
<organism evidence="2 3">
    <name type="scientific">Tritrichomonas musculus</name>
    <dbReference type="NCBI Taxonomy" id="1915356"/>
    <lineage>
        <taxon>Eukaryota</taxon>
        <taxon>Metamonada</taxon>
        <taxon>Parabasalia</taxon>
        <taxon>Tritrichomonadida</taxon>
        <taxon>Tritrichomonadidae</taxon>
        <taxon>Tritrichomonas</taxon>
    </lineage>
</organism>
<evidence type="ECO:0000256" key="1">
    <source>
        <dbReference type="SAM" id="MobiDB-lite"/>
    </source>
</evidence>
<name>A0ABR2L6J6_9EUKA</name>
<comment type="caution">
    <text evidence="2">The sequence shown here is derived from an EMBL/GenBank/DDBJ whole genome shotgun (WGS) entry which is preliminary data.</text>
</comment>
<reference evidence="2 3" key="1">
    <citation type="submission" date="2024-04" db="EMBL/GenBank/DDBJ databases">
        <title>Tritrichomonas musculus Genome.</title>
        <authorList>
            <person name="Alves-Ferreira E."/>
            <person name="Grigg M."/>
            <person name="Lorenzi H."/>
            <person name="Galac M."/>
        </authorList>
    </citation>
    <scope>NUCLEOTIDE SEQUENCE [LARGE SCALE GENOMIC DNA]</scope>
    <source>
        <strain evidence="2 3">EAF2021</strain>
    </source>
</reference>
<sequence length="218" mass="26235">MFFFEDPFDYDPLDDFFTYNYVPRRQVQRRIQYENAIQERLNQVLREEFGIDPYHRVNIQQRANQLAQQQKADSQDHSEIKKKVVDENRNEEAEPDQQIQHNYHQPVQHYQRVPYSSFYYSSASHFDGKNFVEEHREKVTDADGKVTQTTRRRLGDRWYEAKSITDKDGKTSSKETWHNVPEDKIEQFKAEWAENHEKKYAIDHDTAASQEKPEETKQ</sequence>
<protein>
    <submittedName>
        <fullName evidence="2">Uncharacterized protein</fullName>
    </submittedName>
</protein>
<accession>A0ABR2L6J6</accession>
<evidence type="ECO:0000313" key="3">
    <source>
        <dbReference type="Proteomes" id="UP001470230"/>
    </source>
</evidence>
<keyword evidence="3" id="KW-1185">Reference proteome</keyword>
<gene>
    <name evidence="2" type="ORF">M9Y10_001270</name>
</gene>
<proteinExistence type="predicted"/>
<feature type="region of interest" description="Disordered" evidence="1">
    <location>
        <begin position="196"/>
        <end position="218"/>
    </location>
</feature>
<evidence type="ECO:0000313" key="2">
    <source>
        <dbReference type="EMBL" id="KAK8898975.1"/>
    </source>
</evidence>